<dbReference type="Proteomes" id="UP000708576">
    <property type="component" value="Unassembled WGS sequence"/>
</dbReference>
<protein>
    <submittedName>
        <fullName evidence="1">Nucleotidyltransferase family protein</fullName>
    </submittedName>
</protein>
<comment type="caution">
    <text evidence="1">The sequence shown here is derived from an EMBL/GenBank/DDBJ whole genome shotgun (WGS) entry which is preliminary data.</text>
</comment>
<proteinExistence type="predicted"/>
<dbReference type="EMBL" id="JAGUCO010000005">
    <property type="protein sequence ID" value="MBS2098530.1"/>
    <property type="molecule type" value="Genomic_DNA"/>
</dbReference>
<dbReference type="RefSeq" id="WP_212215767.1">
    <property type="nucleotide sequence ID" value="NZ_JAGUCO010000005.1"/>
</dbReference>
<name>A0ABS5JUE5_9BACT</name>
<sequence>MDKYQLKQEEHWVLSALMSTPLPFKKSFDQDFLVHFTNKNGFSPYLYYLATKKQVQLPDYLTLQLKKAYFASLLRNIKILSIRDELTELFIANKLRPVLLKGCTLATSIYPDPAIRPMSDIDMLFLNDDAEKARQLLLSYGGLCNSIEKEHDKRTGHQLPGIMYKDILIEIHRTLFDTDLNYIIPNQHLIKHLNTDQSEIIPELNFAYLALHAYHTMRRGGIRLSWFFDLILLSQKHTINKSYFFEIIKDLNIEKPIREIIAKTEFIFQYKFNFTPQKFRLNLSPLEKKTLIKLIHQSDQQNNKYSYELALERFRNTNGITNKLNFIKSVLSNSTGHSSNAIKRLFIVFTRLLQFGLNKLKKNK</sequence>
<organism evidence="1 2">
    <name type="scientific">Carboxylicivirga linearis</name>
    <dbReference type="NCBI Taxonomy" id="1628157"/>
    <lineage>
        <taxon>Bacteria</taxon>
        <taxon>Pseudomonadati</taxon>
        <taxon>Bacteroidota</taxon>
        <taxon>Bacteroidia</taxon>
        <taxon>Marinilabiliales</taxon>
        <taxon>Marinilabiliaceae</taxon>
        <taxon>Carboxylicivirga</taxon>
    </lineage>
</organism>
<gene>
    <name evidence="1" type="ORF">KEM10_09575</name>
</gene>
<evidence type="ECO:0000313" key="2">
    <source>
        <dbReference type="Proteomes" id="UP000708576"/>
    </source>
</evidence>
<dbReference type="InterPro" id="IPR039498">
    <property type="entry name" value="NTP_transf_5"/>
</dbReference>
<reference evidence="1 2" key="1">
    <citation type="journal article" date="2015" name="Int. J. Syst. Evol. Microbiol.">
        <title>Carboxylicivirga linearis sp. nov., isolated from a sea cucumber culture pond.</title>
        <authorList>
            <person name="Wang F.Q."/>
            <person name="Zhou Y.X."/>
            <person name="Lin X.Z."/>
            <person name="Chen G.J."/>
            <person name="Du Z.J."/>
        </authorList>
    </citation>
    <scope>NUCLEOTIDE SEQUENCE [LARGE SCALE GENOMIC DNA]</scope>
    <source>
        <strain evidence="1 2">FB218</strain>
    </source>
</reference>
<evidence type="ECO:0000313" key="1">
    <source>
        <dbReference type="EMBL" id="MBS2098530.1"/>
    </source>
</evidence>
<dbReference type="Pfam" id="PF14907">
    <property type="entry name" value="NTP_transf_5"/>
    <property type="match status" value="1"/>
</dbReference>
<keyword evidence="2" id="KW-1185">Reference proteome</keyword>
<accession>A0ABS5JUE5</accession>